<reference evidence="6 7" key="1">
    <citation type="submission" date="2021-05" db="EMBL/GenBank/DDBJ databases">
        <title>Roseococcus sp. XZZS9, whole genome shotgun sequencing project.</title>
        <authorList>
            <person name="Zhao G."/>
            <person name="Shen L."/>
        </authorList>
    </citation>
    <scope>NUCLEOTIDE SEQUENCE [LARGE SCALE GENOMIC DNA]</scope>
    <source>
        <strain evidence="6 7">XZZS9</strain>
    </source>
</reference>
<dbReference type="InterPro" id="IPR036390">
    <property type="entry name" value="WH_DNA-bd_sf"/>
</dbReference>
<protein>
    <submittedName>
        <fullName evidence="6">LysR family transcriptional regulator</fullName>
    </submittedName>
</protein>
<dbReference type="CDD" id="cd05466">
    <property type="entry name" value="PBP2_LTTR_substrate"/>
    <property type="match status" value="1"/>
</dbReference>
<gene>
    <name evidence="6" type="ORF">KHU32_13140</name>
</gene>
<dbReference type="SUPFAM" id="SSF46785">
    <property type="entry name" value="Winged helix' DNA-binding domain"/>
    <property type="match status" value="1"/>
</dbReference>
<organism evidence="6 7">
    <name type="scientific">Roseococcus pinisoli</name>
    <dbReference type="NCBI Taxonomy" id="2835040"/>
    <lineage>
        <taxon>Bacteria</taxon>
        <taxon>Pseudomonadati</taxon>
        <taxon>Pseudomonadota</taxon>
        <taxon>Alphaproteobacteria</taxon>
        <taxon>Acetobacterales</taxon>
        <taxon>Roseomonadaceae</taxon>
        <taxon>Roseococcus</taxon>
    </lineage>
</organism>
<dbReference type="Proteomes" id="UP000766336">
    <property type="component" value="Unassembled WGS sequence"/>
</dbReference>
<dbReference type="PANTHER" id="PTHR30427">
    <property type="entry name" value="TRANSCRIPTIONAL ACTIVATOR PROTEIN LYSR"/>
    <property type="match status" value="1"/>
</dbReference>
<sequence length="299" mass="32796">MNLRALALFREIYWSGSITGGATRLGVSQPSASRMLRHLEEQIGYALFERADGRIRPTREAEVLIQDVDQIFLRVDQTSAMARRLARGGGERMAVVCVHMLATTLPRVMGRLLRKYPELELELDTKGQAEQVNTLLGRGADLGIATGQEPPSSLASRVFGRSRLMAVLPAAHPLAAREVVALEDYAHHPCLLASDRDPLGALAMELFNRHNIRPKTKLTIGSPLFCYDAVRTFGLIAIAGPLTTAAMTNRSDVVIRPLEPEADYAIYALWNPGAAPSAARETLLKWLAEDLRPLLNATP</sequence>
<dbReference type="PRINTS" id="PR00039">
    <property type="entry name" value="HTHLYSR"/>
</dbReference>
<dbReference type="Gene3D" id="1.10.10.10">
    <property type="entry name" value="Winged helix-like DNA-binding domain superfamily/Winged helix DNA-binding domain"/>
    <property type="match status" value="1"/>
</dbReference>
<dbReference type="RefSeq" id="WP_213670533.1">
    <property type="nucleotide sequence ID" value="NZ_JAHCDA010000002.1"/>
</dbReference>
<dbReference type="EMBL" id="JAHCDA010000002">
    <property type="protein sequence ID" value="MBS7811888.1"/>
    <property type="molecule type" value="Genomic_DNA"/>
</dbReference>
<evidence type="ECO:0000313" key="6">
    <source>
        <dbReference type="EMBL" id="MBS7811888.1"/>
    </source>
</evidence>
<keyword evidence="2" id="KW-0805">Transcription regulation</keyword>
<evidence type="ECO:0000256" key="1">
    <source>
        <dbReference type="ARBA" id="ARBA00009437"/>
    </source>
</evidence>
<comment type="caution">
    <text evidence="6">The sequence shown here is derived from an EMBL/GenBank/DDBJ whole genome shotgun (WGS) entry which is preliminary data.</text>
</comment>
<dbReference type="Pfam" id="PF00126">
    <property type="entry name" value="HTH_1"/>
    <property type="match status" value="1"/>
</dbReference>
<evidence type="ECO:0000313" key="7">
    <source>
        <dbReference type="Proteomes" id="UP000766336"/>
    </source>
</evidence>
<keyword evidence="3" id="KW-0238">DNA-binding</keyword>
<comment type="similarity">
    <text evidence="1">Belongs to the LysR transcriptional regulatory family.</text>
</comment>
<name>A0ABS5QEI0_9PROT</name>
<dbReference type="Pfam" id="PF03466">
    <property type="entry name" value="LysR_substrate"/>
    <property type="match status" value="1"/>
</dbReference>
<keyword evidence="7" id="KW-1185">Reference proteome</keyword>
<evidence type="ECO:0000256" key="2">
    <source>
        <dbReference type="ARBA" id="ARBA00023015"/>
    </source>
</evidence>
<proteinExistence type="inferred from homology"/>
<evidence type="ECO:0000256" key="3">
    <source>
        <dbReference type="ARBA" id="ARBA00023125"/>
    </source>
</evidence>
<dbReference type="InterPro" id="IPR000847">
    <property type="entry name" value="LysR_HTH_N"/>
</dbReference>
<dbReference type="PROSITE" id="PS50931">
    <property type="entry name" value="HTH_LYSR"/>
    <property type="match status" value="1"/>
</dbReference>
<dbReference type="InterPro" id="IPR005119">
    <property type="entry name" value="LysR_subst-bd"/>
</dbReference>
<dbReference type="InterPro" id="IPR036388">
    <property type="entry name" value="WH-like_DNA-bd_sf"/>
</dbReference>
<dbReference type="PANTHER" id="PTHR30427:SF1">
    <property type="entry name" value="TRANSCRIPTIONAL ACTIVATOR PROTEIN LYSR"/>
    <property type="match status" value="1"/>
</dbReference>
<evidence type="ECO:0000256" key="4">
    <source>
        <dbReference type="ARBA" id="ARBA00023163"/>
    </source>
</evidence>
<keyword evidence="4" id="KW-0804">Transcription</keyword>
<accession>A0ABS5QEI0</accession>
<feature type="domain" description="HTH lysR-type" evidence="5">
    <location>
        <begin position="1"/>
        <end position="58"/>
    </location>
</feature>
<dbReference type="SUPFAM" id="SSF53850">
    <property type="entry name" value="Periplasmic binding protein-like II"/>
    <property type="match status" value="1"/>
</dbReference>
<dbReference type="Gene3D" id="3.40.190.290">
    <property type="match status" value="1"/>
</dbReference>
<evidence type="ECO:0000259" key="5">
    <source>
        <dbReference type="PROSITE" id="PS50931"/>
    </source>
</evidence>